<dbReference type="Proteomes" id="UP000235145">
    <property type="component" value="Unassembled WGS sequence"/>
</dbReference>
<evidence type="ECO:0000256" key="4">
    <source>
        <dbReference type="ARBA" id="ARBA00022741"/>
    </source>
</evidence>
<dbReference type="GO" id="GO:0005634">
    <property type="term" value="C:nucleus"/>
    <property type="evidence" value="ECO:0000318"/>
    <property type="project" value="GO_Central"/>
</dbReference>
<comment type="caution">
    <text evidence="9">The sequence shown here is derived from an EMBL/GenBank/DDBJ whole genome shotgun (WGS) entry which is preliminary data.</text>
</comment>
<dbReference type="PROSITE" id="PS00108">
    <property type="entry name" value="PROTEIN_KINASE_ST"/>
    <property type="match status" value="1"/>
</dbReference>
<dbReference type="GO" id="GO:0035556">
    <property type="term" value="P:intracellular signal transduction"/>
    <property type="evidence" value="ECO:0000318"/>
    <property type="project" value="GO_Central"/>
</dbReference>
<feature type="domain" description="Protein kinase" evidence="8">
    <location>
        <begin position="1"/>
        <end position="235"/>
    </location>
</feature>
<dbReference type="SUPFAM" id="SSF56112">
    <property type="entry name" value="Protein kinase-like (PK-like)"/>
    <property type="match status" value="1"/>
</dbReference>
<accession>A0A9R1XJT6</accession>
<reference evidence="9 10" key="1">
    <citation type="journal article" date="2017" name="Nat. Commun.">
        <title>Genome assembly with in vitro proximity ligation data and whole-genome triplication in lettuce.</title>
        <authorList>
            <person name="Reyes-Chin-Wo S."/>
            <person name="Wang Z."/>
            <person name="Yang X."/>
            <person name="Kozik A."/>
            <person name="Arikit S."/>
            <person name="Song C."/>
            <person name="Xia L."/>
            <person name="Froenicke L."/>
            <person name="Lavelle D.O."/>
            <person name="Truco M.J."/>
            <person name="Xia R."/>
            <person name="Zhu S."/>
            <person name="Xu C."/>
            <person name="Xu H."/>
            <person name="Xu X."/>
            <person name="Cox K."/>
            <person name="Korf I."/>
            <person name="Meyers B.C."/>
            <person name="Michelmore R.W."/>
        </authorList>
    </citation>
    <scope>NUCLEOTIDE SEQUENCE [LARGE SCALE GENOMIC DNA]</scope>
    <source>
        <strain evidence="10">cv. Salinas</strain>
        <tissue evidence="9">Seedlings</tissue>
    </source>
</reference>
<dbReference type="PROSITE" id="PS50011">
    <property type="entry name" value="PROTEIN_KINASE_DOM"/>
    <property type="match status" value="1"/>
</dbReference>
<protein>
    <recommendedName>
        <fullName evidence="8">Protein kinase domain-containing protein</fullName>
    </recommendedName>
</protein>
<feature type="signal peptide" evidence="7">
    <location>
        <begin position="1"/>
        <end position="19"/>
    </location>
</feature>
<dbReference type="GO" id="GO:0004683">
    <property type="term" value="F:calcium/calmodulin-dependent protein kinase activity"/>
    <property type="evidence" value="ECO:0000318"/>
    <property type="project" value="GO_Central"/>
</dbReference>
<dbReference type="GO" id="GO:0005524">
    <property type="term" value="F:ATP binding"/>
    <property type="evidence" value="ECO:0007669"/>
    <property type="project" value="UniProtKB-KW"/>
</dbReference>
<proteinExistence type="inferred from homology"/>
<keyword evidence="2" id="KW-0723">Serine/threonine-protein kinase</keyword>
<evidence type="ECO:0000259" key="8">
    <source>
        <dbReference type="PROSITE" id="PS50011"/>
    </source>
</evidence>
<evidence type="ECO:0000256" key="3">
    <source>
        <dbReference type="ARBA" id="ARBA00022679"/>
    </source>
</evidence>
<evidence type="ECO:0000256" key="6">
    <source>
        <dbReference type="ARBA" id="ARBA00022840"/>
    </source>
</evidence>
<name>A0A9R1XJT6_LACSA</name>
<keyword evidence="10" id="KW-1185">Reference proteome</keyword>
<dbReference type="Gene3D" id="3.30.200.20">
    <property type="entry name" value="Phosphorylase Kinase, domain 1"/>
    <property type="match status" value="1"/>
</dbReference>
<evidence type="ECO:0000256" key="2">
    <source>
        <dbReference type="ARBA" id="ARBA00022527"/>
    </source>
</evidence>
<evidence type="ECO:0000256" key="5">
    <source>
        <dbReference type="ARBA" id="ARBA00022777"/>
    </source>
</evidence>
<feature type="chain" id="PRO_5040293830" description="Protein kinase domain-containing protein" evidence="7">
    <location>
        <begin position="20"/>
        <end position="277"/>
    </location>
</feature>
<dbReference type="InterPro" id="IPR011009">
    <property type="entry name" value="Kinase-like_dom_sf"/>
</dbReference>
<organism evidence="9 10">
    <name type="scientific">Lactuca sativa</name>
    <name type="common">Garden lettuce</name>
    <dbReference type="NCBI Taxonomy" id="4236"/>
    <lineage>
        <taxon>Eukaryota</taxon>
        <taxon>Viridiplantae</taxon>
        <taxon>Streptophyta</taxon>
        <taxon>Embryophyta</taxon>
        <taxon>Tracheophyta</taxon>
        <taxon>Spermatophyta</taxon>
        <taxon>Magnoliopsida</taxon>
        <taxon>eudicotyledons</taxon>
        <taxon>Gunneridae</taxon>
        <taxon>Pentapetalae</taxon>
        <taxon>asterids</taxon>
        <taxon>campanulids</taxon>
        <taxon>Asterales</taxon>
        <taxon>Asteraceae</taxon>
        <taxon>Cichorioideae</taxon>
        <taxon>Cichorieae</taxon>
        <taxon>Lactucinae</taxon>
        <taxon>Lactuca</taxon>
    </lineage>
</organism>
<sequence>MGTSLSLILAISSCTPTVCLNVYTPIEIMHHLSGNPIVVLIQGAYEDSVAVHLVMELCAGGELFDRITKKRHYSERKAADLARTIVSVIEACHSLGVMHRDLKPENFLFVDEHEDFPLKTIDFGLSVFFKRGETFVDVVGSPYYVALEILLKNYGPKADIWSSGVILYILLCGVPPFWGESENEIFEEILRCKLDFSSDPWPSISESAKDLVTKMLIKDPKRQITTHAWYMNVMLDQSYASMVYECYVIGLSGGNSYCIVFIPNPTFVTRIIGAGIH</sequence>
<keyword evidence="3" id="KW-0808">Transferase</keyword>
<dbReference type="PANTHER" id="PTHR24349">
    <property type="entry name" value="SERINE/THREONINE-PROTEIN KINASE"/>
    <property type="match status" value="1"/>
</dbReference>
<dbReference type="SMART" id="SM00220">
    <property type="entry name" value="S_TKc"/>
    <property type="match status" value="1"/>
</dbReference>
<evidence type="ECO:0000256" key="1">
    <source>
        <dbReference type="ARBA" id="ARBA00005354"/>
    </source>
</evidence>
<dbReference type="Pfam" id="PF00069">
    <property type="entry name" value="Pkinase"/>
    <property type="match status" value="1"/>
</dbReference>
<keyword evidence="6" id="KW-0067">ATP-binding</keyword>
<dbReference type="GO" id="GO:0009931">
    <property type="term" value="F:calcium-dependent protein serine/threonine kinase activity"/>
    <property type="evidence" value="ECO:0000318"/>
    <property type="project" value="GO_Central"/>
</dbReference>
<dbReference type="GO" id="GO:0005516">
    <property type="term" value="F:calmodulin binding"/>
    <property type="evidence" value="ECO:0000318"/>
    <property type="project" value="GO_Central"/>
</dbReference>
<dbReference type="EMBL" id="NBSK02000004">
    <property type="protein sequence ID" value="KAJ0212479.1"/>
    <property type="molecule type" value="Genomic_DNA"/>
</dbReference>
<dbReference type="CDD" id="cd05117">
    <property type="entry name" value="STKc_CAMK"/>
    <property type="match status" value="1"/>
</dbReference>
<dbReference type="Gene3D" id="1.10.510.10">
    <property type="entry name" value="Transferase(Phosphotransferase) domain 1"/>
    <property type="match status" value="1"/>
</dbReference>
<gene>
    <name evidence="9" type="ORF">LSAT_V11C400226810</name>
</gene>
<keyword evidence="7" id="KW-0732">Signal</keyword>
<comment type="similarity">
    <text evidence="1">Belongs to the protein kinase superfamily. CAMK Ser/Thr protein kinase family. CaMK subfamily.</text>
</comment>
<keyword evidence="5" id="KW-0418">Kinase</keyword>
<dbReference type="GO" id="GO:0005737">
    <property type="term" value="C:cytoplasm"/>
    <property type="evidence" value="ECO:0000318"/>
    <property type="project" value="GO_Central"/>
</dbReference>
<evidence type="ECO:0000313" key="9">
    <source>
        <dbReference type="EMBL" id="KAJ0212479.1"/>
    </source>
</evidence>
<keyword evidence="4" id="KW-0547">Nucleotide-binding</keyword>
<evidence type="ECO:0000256" key="7">
    <source>
        <dbReference type="SAM" id="SignalP"/>
    </source>
</evidence>
<evidence type="ECO:0000313" key="10">
    <source>
        <dbReference type="Proteomes" id="UP000235145"/>
    </source>
</evidence>
<dbReference type="FunFam" id="1.10.510.10:FF:000178">
    <property type="entry name" value="Calcium-dependent protein kinase 5"/>
    <property type="match status" value="1"/>
</dbReference>
<dbReference type="InterPro" id="IPR050205">
    <property type="entry name" value="CDPK_Ser/Thr_kinases"/>
</dbReference>
<dbReference type="InterPro" id="IPR000719">
    <property type="entry name" value="Prot_kinase_dom"/>
</dbReference>
<dbReference type="InterPro" id="IPR008271">
    <property type="entry name" value="Ser/Thr_kinase_AS"/>
</dbReference>
<dbReference type="AlphaFoldDB" id="A0A9R1XJT6"/>